<comment type="caution">
    <text evidence="13">The sequence shown here is derived from an EMBL/GenBank/DDBJ whole genome shotgun (WGS) entry which is preliminary data.</text>
</comment>
<dbReference type="InterPro" id="IPR001757">
    <property type="entry name" value="P_typ_ATPase"/>
</dbReference>
<dbReference type="GO" id="GO:0005524">
    <property type="term" value="F:ATP binding"/>
    <property type="evidence" value="ECO:0007669"/>
    <property type="project" value="UniProtKB-UniRule"/>
</dbReference>
<evidence type="ECO:0000256" key="11">
    <source>
        <dbReference type="SAM" id="MobiDB-lite"/>
    </source>
</evidence>
<dbReference type="CDD" id="cd00371">
    <property type="entry name" value="HMA"/>
    <property type="match status" value="1"/>
</dbReference>
<dbReference type="FunFam" id="2.70.150.10:FF:000002">
    <property type="entry name" value="Copper-transporting ATPase 1, putative"/>
    <property type="match status" value="1"/>
</dbReference>
<dbReference type="PRINTS" id="PR00119">
    <property type="entry name" value="CATATPASE"/>
</dbReference>
<keyword evidence="5 10" id="KW-0547">Nucleotide-binding</keyword>
<dbReference type="GO" id="GO:0046872">
    <property type="term" value="F:metal ion binding"/>
    <property type="evidence" value="ECO:0007669"/>
    <property type="project" value="UniProtKB-KW"/>
</dbReference>
<feature type="transmembrane region" description="Helical" evidence="10">
    <location>
        <begin position="678"/>
        <end position="700"/>
    </location>
</feature>
<dbReference type="Pfam" id="PF00702">
    <property type="entry name" value="Hydrolase"/>
    <property type="match status" value="1"/>
</dbReference>
<comment type="similarity">
    <text evidence="2 10">Belongs to the cation transport ATPase (P-type) (TC 3.A.3) family. Type IB subfamily.</text>
</comment>
<evidence type="ECO:0000259" key="12">
    <source>
        <dbReference type="PROSITE" id="PS50846"/>
    </source>
</evidence>
<dbReference type="InterPro" id="IPR036412">
    <property type="entry name" value="HAD-like_sf"/>
</dbReference>
<organism evidence="13 14">
    <name type="scientific">Flemingia macrophylla</name>
    <dbReference type="NCBI Taxonomy" id="520843"/>
    <lineage>
        <taxon>Eukaryota</taxon>
        <taxon>Viridiplantae</taxon>
        <taxon>Streptophyta</taxon>
        <taxon>Embryophyta</taxon>
        <taxon>Tracheophyta</taxon>
        <taxon>Spermatophyta</taxon>
        <taxon>Magnoliopsida</taxon>
        <taxon>eudicotyledons</taxon>
        <taxon>Gunneridae</taxon>
        <taxon>Pentapetalae</taxon>
        <taxon>rosids</taxon>
        <taxon>fabids</taxon>
        <taxon>Fabales</taxon>
        <taxon>Fabaceae</taxon>
        <taxon>Papilionoideae</taxon>
        <taxon>50 kb inversion clade</taxon>
        <taxon>NPAAA clade</taxon>
        <taxon>indigoferoid/millettioid clade</taxon>
        <taxon>Phaseoleae</taxon>
        <taxon>Flemingia</taxon>
    </lineage>
</organism>
<dbReference type="SUPFAM" id="SSF55008">
    <property type="entry name" value="HMA, heavy metal-associated domain"/>
    <property type="match status" value="1"/>
</dbReference>
<feature type="region of interest" description="Disordered" evidence="11">
    <location>
        <begin position="710"/>
        <end position="882"/>
    </location>
</feature>
<dbReference type="NCBIfam" id="TIGR01525">
    <property type="entry name" value="ATPase-IB_hvy"/>
    <property type="match status" value="1"/>
</dbReference>
<evidence type="ECO:0000256" key="4">
    <source>
        <dbReference type="ARBA" id="ARBA00022723"/>
    </source>
</evidence>
<evidence type="ECO:0000256" key="3">
    <source>
        <dbReference type="ARBA" id="ARBA00022692"/>
    </source>
</evidence>
<dbReference type="InterPro" id="IPR018303">
    <property type="entry name" value="ATPase_P-typ_P_site"/>
</dbReference>
<keyword evidence="14" id="KW-1185">Reference proteome</keyword>
<evidence type="ECO:0000256" key="9">
    <source>
        <dbReference type="ARBA" id="ARBA00023136"/>
    </source>
</evidence>
<evidence type="ECO:0000256" key="1">
    <source>
        <dbReference type="ARBA" id="ARBA00004141"/>
    </source>
</evidence>
<dbReference type="PANTHER" id="PTHR48085:SF5">
    <property type="entry name" value="CADMIUM_ZINC-TRANSPORTING ATPASE HMA4-RELATED"/>
    <property type="match status" value="1"/>
</dbReference>
<dbReference type="Proteomes" id="UP001603857">
    <property type="component" value="Unassembled WGS sequence"/>
</dbReference>
<evidence type="ECO:0000256" key="8">
    <source>
        <dbReference type="ARBA" id="ARBA00022989"/>
    </source>
</evidence>
<dbReference type="InterPro" id="IPR059000">
    <property type="entry name" value="ATPase_P-type_domA"/>
</dbReference>
<comment type="subcellular location">
    <subcellularLocation>
        <location evidence="1">Membrane</location>
        <topology evidence="1">Multi-pass membrane protein</topology>
    </subcellularLocation>
</comment>
<feature type="compositionally biased region" description="Basic and acidic residues" evidence="11">
    <location>
        <begin position="858"/>
        <end position="882"/>
    </location>
</feature>
<feature type="compositionally biased region" description="Basic and acidic residues" evidence="11">
    <location>
        <begin position="738"/>
        <end position="768"/>
    </location>
</feature>
<keyword evidence="8 10" id="KW-1133">Transmembrane helix</keyword>
<keyword evidence="3 10" id="KW-0812">Transmembrane</keyword>
<keyword evidence="4 10" id="KW-0479">Metal-binding</keyword>
<sequence>MSSKGKSKEGKNIQKSYFDVLGLCCSSEVPLIENILKPLEGIKEVSVIVPSRTVIVVHDTLVISPLQIVKALNQARLEADIRVYGDEKHQKRWPSPYSVASGLLLLLSLLKFVCHPLKYLALGAVAVGAYPIVFKAIFSIRNLRFDINILMIIAVIGTIAMNDYLEAGTIVFLFSIAEWLESRASHKANAVMSSLMNITPQKAVIAETGEVVDADEVKVNTILAVKAGEVIPIDGLVIDGTCEVDEKTLTGESFPVAKQKDSTVWAGTINLNGYISVKTTSLAEDCVVAKMAKLVEEAQNSKTSIQRLIDKFAKFYTPAVVIISGLVALIPIALRVHNEKHWLHFALVVLVSACPCALILSTPVATFCAYTRAATSGLLIKGGDHLETLAKIKVIAFDKTGTITKGEFVVTHFQSLSDDIDFNTLLYWVSSVESKSSHPLAEAIVDYGRSLSVEPQPEKVSEFENFPGEGICGKIEDRVLYIGNKKIAARAGSETVPILQNEIERGKTTGYIYLGATPVGIFSLSDACRLGIQEAIGQLKSMGIKTAMLTGDSQSAAMQAQEQLGNSLELVHAELLPEDKVKIISEFRKEGPTAMIGDGVNDAPALAEADIGFSMGISGSALASETSDIILMSNDIRKIPEAIKLARKSRRKVLANIILSILTKAAILGLAIGGHPLVWAAVVADVGTCLLVIFNSMLLLRRGHKHGGKFISSTRPHVHKNGCGDTKGCSSHHHHDQHQHQHEHEHEHEHEHDQHQHHSHKNCLDKTKKISQPHKCGGTHGSSSHHHHDHQHHSHNQHDQHHHHYDQHQYEHHYSHKAHNQHDRHHQHHHHDQHQHQHEHPHSHNRHDHHRDQHQHHRQDQHQQHSHTQHDEFHEHDHCHHGRCDKNQDVVQKHCTENKGCSDSHYSNLNAEDNGAVATNRHGNCLGHKAHHGTEHCHNQSFDMVTHDGASLGSPCHLNLCCEKESHQVTHNHCHLIHGCENLKYHEEPRDVLASNHDIQHEQSGEISIDIDNDHVELAAMHGCSSLKVEEKGSCCDGCSDTCEKLPIVCVGCESSNEREDSICCRNDGSSKECKESSIMHVCLSLEKREVGGCCKSYMKECCGNLGHSRAGFVGGLSEIITE</sequence>
<dbReference type="SUPFAM" id="SSF81653">
    <property type="entry name" value="Calcium ATPase, transduction domain A"/>
    <property type="match status" value="1"/>
</dbReference>
<dbReference type="PROSITE" id="PS01229">
    <property type="entry name" value="COF_2"/>
    <property type="match status" value="1"/>
</dbReference>
<name>A0ABD1MT43_9FABA</name>
<feature type="compositionally biased region" description="Basic residues" evidence="11">
    <location>
        <begin position="814"/>
        <end position="833"/>
    </location>
</feature>
<evidence type="ECO:0000256" key="5">
    <source>
        <dbReference type="ARBA" id="ARBA00022741"/>
    </source>
</evidence>
<dbReference type="PANTHER" id="PTHR48085">
    <property type="entry name" value="CADMIUM/ZINC-TRANSPORTING ATPASE HMA2-RELATED"/>
    <property type="match status" value="1"/>
</dbReference>
<dbReference type="InterPro" id="IPR023214">
    <property type="entry name" value="HAD_sf"/>
</dbReference>
<dbReference type="SUPFAM" id="SSF81665">
    <property type="entry name" value="Calcium ATPase, transmembrane domain M"/>
    <property type="match status" value="1"/>
</dbReference>
<proteinExistence type="inferred from homology"/>
<gene>
    <name evidence="13" type="ORF">Fmac_013118</name>
</gene>
<dbReference type="Gene3D" id="3.40.50.1000">
    <property type="entry name" value="HAD superfamily/HAD-like"/>
    <property type="match status" value="1"/>
</dbReference>
<dbReference type="GO" id="GO:0016020">
    <property type="term" value="C:membrane"/>
    <property type="evidence" value="ECO:0007669"/>
    <property type="project" value="UniProtKB-SubCell"/>
</dbReference>
<dbReference type="InterPro" id="IPR044492">
    <property type="entry name" value="P_typ_ATPase_HD_dom"/>
</dbReference>
<dbReference type="InterPro" id="IPR023299">
    <property type="entry name" value="ATPase_P-typ_cyto_dom_N"/>
</dbReference>
<reference evidence="13 14" key="1">
    <citation type="submission" date="2024-08" db="EMBL/GenBank/DDBJ databases">
        <title>Insights into the chromosomal genome structure of Flemingia macrophylla.</title>
        <authorList>
            <person name="Ding Y."/>
            <person name="Zhao Y."/>
            <person name="Bi W."/>
            <person name="Wu M."/>
            <person name="Zhao G."/>
            <person name="Gong Y."/>
            <person name="Li W."/>
            <person name="Zhang P."/>
        </authorList>
    </citation>
    <scope>NUCLEOTIDE SEQUENCE [LARGE SCALE GENOMIC DNA]</scope>
    <source>
        <strain evidence="13">DYQJB</strain>
        <tissue evidence="13">Leaf</tissue>
    </source>
</reference>
<accession>A0ABD1MT43</accession>
<dbReference type="PROSITE" id="PS00154">
    <property type="entry name" value="ATPASE_E1_E2"/>
    <property type="match status" value="1"/>
</dbReference>
<dbReference type="PROSITE" id="PS50846">
    <property type="entry name" value="HMA_2"/>
    <property type="match status" value="1"/>
</dbReference>
<dbReference type="Gene3D" id="3.40.1110.10">
    <property type="entry name" value="Calcium-transporting ATPase, cytoplasmic domain N"/>
    <property type="match status" value="1"/>
</dbReference>
<feature type="compositionally biased region" description="Basic residues" evidence="11">
    <location>
        <begin position="843"/>
        <end position="857"/>
    </location>
</feature>
<dbReference type="EMBL" id="JBGMDY010000004">
    <property type="protein sequence ID" value="KAL2338672.1"/>
    <property type="molecule type" value="Genomic_DNA"/>
</dbReference>
<dbReference type="CDD" id="cd02079">
    <property type="entry name" value="P-type_ATPase_HM"/>
    <property type="match status" value="1"/>
</dbReference>
<dbReference type="NCBIfam" id="TIGR01494">
    <property type="entry name" value="ATPase_P-type"/>
    <property type="match status" value="1"/>
</dbReference>
<feature type="compositionally biased region" description="Basic residues" evidence="11">
    <location>
        <begin position="783"/>
        <end position="805"/>
    </location>
</feature>
<feature type="transmembrane region" description="Helical" evidence="10">
    <location>
        <begin position="342"/>
        <end position="370"/>
    </location>
</feature>
<dbReference type="InterPro" id="IPR027256">
    <property type="entry name" value="P-typ_ATPase_IB"/>
</dbReference>
<dbReference type="InterPro" id="IPR051014">
    <property type="entry name" value="Cation_Transport_ATPase_IB"/>
</dbReference>
<evidence type="ECO:0000256" key="2">
    <source>
        <dbReference type="ARBA" id="ARBA00006024"/>
    </source>
</evidence>
<protein>
    <recommendedName>
        <fullName evidence="12">HMA domain-containing protein</fullName>
    </recommendedName>
</protein>
<feature type="domain" description="HMA" evidence="12">
    <location>
        <begin position="14"/>
        <end position="80"/>
    </location>
</feature>
<evidence type="ECO:0000256" key="6">
    <source>
        <dbReference type="ARBA" id="ARBA00022840"/>
    </source>
</evidence>
<dbReference type="InterPro" id="IPR006121">
    <property type="entry name" value="HMA_dom"/>
</dbReference>
<dbReference type="AlphaFoldDB" id="A0ABD1MT43"/>
<dbReference type="InterPro" id="IPR008250">
    <property type="entry name" value="ATPase_P-typ_transduc_dom_A_sf"/>
</dbReference>
<keyword evidence="9 10" id="KW-0472">Membrane</keyword>
<evidence type="ECO:0000256" key="10">
    <source>
        <dbReference type="RuleBase" id="RU362081"/>
    </source>
</evidence>
<feature type="transmembrane region" description="Helical" evidence="10">
    <location>
        <begin position="653"/>
        <end position="672"/>
    </location>
</feature>
<feature type="transmembrane region" description="Helical" evidence="10">
    <location>
        <begin position="315"/>
        <end position="336"/>
    </location>
</feature>
<dbReference type="FunFam" id="3.30.70.100:FF:000022">
    <property type="entry name" value="Putative cadmium/zinc-transporting ATPase 3"/>
    <property type="match status" value="1"/>
</dbReference>
<dbReference type="SFLD" id="SFLDG00002">
    <property type="entry name" value="C1.7:_P-type_atpase_like"/>
    <property type="match status" value="1"/>
</dbReference>
<dbReference type="SFLD" id="SFLDS00003">
    <property type="entry name" value="Haloacid_Dehalogenase"/>
    <property type="match status" value="1"/>
</dbReference>
<dbReference type="Pfam" id="PF00122">
    <property type="entry name" value="E1-E2_ATPase"/>
    <property type="match status" value="1"/>
</dbReference>
<dbReference type="Gene3D" id="3.30.70.100">
    <property type="match status" value="1"/>
</dbReference>
<dbReference type="FunFam" id="3.40.1110.10:FF:000043">
    <property type="entry name" value="Putative cadmium/zinc-transporting ATPase 3"/>
    <property type="match status" value="1"/>
</dbReference>
<dbReference type="NCBIfam" id="TIGR01512">
    <property type="entry name" value="ATPase-IB2_Cd"/>
    <property type="match status" value="1"/>
</dbReference>
<keyword evidence="7" id="KW-1278">Translocase</keyword>
<evidence type="ECO:0000313" key="13">
    <source>
        <dbReference type="EMBL" id="KAL2338672.1"/>
    </source>
</evidence>
<evidence type="ECO:0000256" key="7">
    <source>
        <dbReference type="ARBA" id="ARBA00022967"/>
    </source>
</evidence>
<evidence type="ECO:0000313" key="14">
    <source>
        <dbReference type="Proteomes" id="UP001603857"/>
    </source>
</evidence>
<keyword evidence="6 10" id="KW-0067">ATP-binding</keyword>
<dbReference type="PRINTS" id="PR00120">
    <property type="entry name" value="HATPASE"/>
</dbReference>
<dbReference type="Gene3D" id="2.70.150.10">
    <property type="entry name" value="Calcium-transporting ATPase, cytoplasmic transduction domain A"/>
    <property type="match status" value="1"/>
</dbReference>
<dbReference type="InterPro" id="IPR036163">
    <property type="entry name" value="HMA_dom_sf"/>
</dbReference>
<feature type="transmembrane region" description="Helical" evidence="10">
    <location>
        <begin position="119"/>
        <end position="138"/>
    </location>
</feature>
<dbReference type="SFLD" id="SFLDF00027">
    <property type="entry name" value="p-type_atpase"/>
    <property type="match status" value="1"/>
</dbReference>
<dbReference type="InterPro" id="IPR023298">
    <property type="entry name" value="ATPase_P-typ_TM_dom_sf"/>
</dbReference>
<dbReference type="SUPFAM" id="SSF56784">
    <property type="entry name" value="HAD-like"/>
    <property type="match status" value="1"/>
</dbReference>